<dbReference type="EMBL" id="JADWDJ010000019">
    <property type="protein sequence ID" value="KAG5266213.1"/>
    <property type="molecule type" value="Genomic_DNA"/>
</dbReference>
<name>A0AAV6FU27_9TELE</name>
<proteinExistence type="inferred from homology"/>
<feature type="compositionally biased region" description="Polar residues" evidence="5">
    <location>
        <begin position="200"/>
        <end position="211"/>
    </location>
</feature>
<keyword evidence="7" id="KW-1185">Reference proteome</keyword>
<dbReference type="Pfam" id="PF15554">
    <property type="entry name" value="FSIP1"/>
    <property type="match status" value="1"/>
</dbReference>
<feature type="region of interest" description="Disordered" evidence="5">
    <location>
        <begin position="437"/>
        <end position="459"/>
    </location>
</feature>
<gene>
    <name evidence="6" type="ORF">AALO_G00251040</name>
</gene>
<evidence type="ECO:0000313" key="6">
    <source>
        <dbReference type="EMBL" id="KAG5266213.1"/>
    </source>
</evidence>
<keyword evidence="3 4" id="KW-0175">Coiled coil</keyword>
<accession>A0AAV6FU27</accession>
<comment type="similarity">
    <text evidence="1">Belongs to the FSIP1 family.</text>
</comment>
<evidence type="ECO:0000256" key="1">
    <source>
        <dbReference type="ARBA" id="ARBA00010495"/>
    </source>
</evidence>
<dbReference type="PANTHER" id="PTHR22012:SF2">
    <property type="entry name" value="FIBROUS SHEATH-INTERACTING PROTEIN 1"/>
    <property type="match status" value="1"/>
</dbReference>
<reference evidence="6" key="1">
    <citation type="submission" date="2020-10" db="EMBL/GenBank/DDBJ databases">
        <title>Chromosome-scale genome assembly of the Allis shad, Alosa alosa.</title>
        <authorList>
            <person name="Margot Z."/>
            <person name="Christophe K."/>
            <person name="Cabau C."/>
            <person name="Louis A."/>
            <person name="Berthelot C."/>
            <person name="Parey E."/>
            <person name="Roest Crollius H."/>
            <person name="Montfort J."/>
            <person name="Robinson-Rechavi M."/>
            <person name="Bucao C."/>
            <person name="Bouchez O."/>
            <person name="Gislard M."/>
            <person name="Lluch J."/>
            <person name="Milhes M."/>
            <person name="Lampietro C."/>
            <person name="Lopez Roques C."/>
            <person name="Donnadieu C."/>
            <person name="Braasch I."/>
            <person name="Desvignes T."/>
            <person name="Postlethwait J."/>
            <person name="Bobe J."/>
            <person name="Guiguen Y."/>
        </authorList>
    </citation>
    <scope>NUCLEOTIDE SEQUENCE</scope>
    <source>
        <strain evidence="6">M-15738</strain>
        <tissue evidence="6">Blood</tissue>
    </source>
</reference>
<feature type="coiled-coil region" evidence="4">
    <location>
        <begin position="335"/>
        <end position="362"/>
    </location>
</feature>
<evidence type="ECO:0000256" key="2">
    <source>
        <dbReference type="ARBA" id="ARBA00019480"/>
    </source>
</evidence>
<dbReference type="PANTHER" id="PTHR22012">
    <property type="entry name" value="FIBROUS SHEATH INTERACTING PROTEIN 1"/>
    <property type="match status" value="1"/>
</dbReference>
<feature type="compositionally biased region" description="Basic and acidic residues" evidence="5">
    <location>
        <begin position="167"/>
        <end position="180"/>
    </location>
</feature>
<comment type="caution">
    <text evidence="6">The sequence shown here is derived from an EMBL/GenBank/DDBJ whole genome shotgun (WGS) entry which is preliminary data.</text>
</comment>
<dbReference type="AlphaFoldDB" id="A0AAV6FU27"/>
<sequence length="459" mass="51206">MLTHPRALKDGYNEGQLGRYFPSCLDSYTIEEQVHTMVFEAKSFAENISDEDAPGDLLPSETSQTDGSDEENDDPELQKAIKKMKRLDKILAQKVSKEKEVKKKGRELSQKLWRELQELPTKGGRKDVIENTKLFLALTSSTSNESNVELDVVPVFRTQIPEKEYPSQKCVEGECKKSDSATEPSEVDEEQDKEGKADSSRQTGDATGKQAQNFVTKNIELASSGHHVPMTLDEKQRLCELLQDIDNESEDHCSTVADHEGTASMCTMSIRLGEGYTPEPSELDQLVQIDSRLHTLLPREDFLSVRSPYPDHNLPQVMEVGLSLAAEETPLGERALRAMRETREQEARLRDIQQQLDAMERSQTESMELPRLAEEQLHSLLLECELALSRTQSLGTHRPSSRGSSGAASEVVGDWLPSLPCTPRLSSAALSELLREFGVTSASDTPVDTTMLTEEEEGR</sequence>
<dbReference type="PRINTS" id="PR02075">
    <property type="entry name" value="FIBSHEATHIP1"/>
</dbReference>
<evidence type="ECO:0000256" key="5">
    <source>
        <dbReference type="SAM" id="MobiDB-lite"/>
    </source>
</evidence>
<protein>
    <recommendedName>
        <fullName evidence="2">Fibrous sheath-interacting protein 1</fullName>
    </recommendedName>
</protein>
<organism evidence="6 7">
    <name type="scientific">Alosa alosa</name>
    <name type="common">allis shad</name>
    <dbReference type="NCBI Taxonomy" id="278164"/>
    <lineage>
        <taxon>Eukaryota</taxon>
        <taxon>Metazoa</taxon>
        <taxon>Chordata</taxon>
        <taxon>Craniata</taxon>
        <taxon>Vertebrata</taxon>
        <taxon>Euteleostomi</taxon>
        <taxon>Actinopterygii</taxon>
        <taxon>Neopterygii</taxon>
        <taxon>Teleostei</taxon>
        <taxon>Clupei</taxon>
        <taxon>Clupeiformes</taxon>
        <taxon>Clupeoidei</taxon>
        <taxon>Clupeidae</taxon>
        <taxon>Alosa</taxon>
    </lineage>
</organism>
<dbReference type="Proteomes" id="UP000823561">
    <property type="component" value="Chromosome 19"/>
</dbReference>
<feature type="region of interest" description="Disordered" evidence="5">
    <location>
        <begin position="49"/>
        <end position="75"/>
    </location>
</feature>
<evidence type="ECO:0000256" key="4">
    <source>
        <dbReference type="SAM" id="Coils"/>
    </source>
</evidence>
<evidence type="ECO:0000256" key="3">
    <source>
        <dbReference type="ARBA" id="ARBA00023054"/>
    </source>
</evidence>
<feature type="region of interest" description="Disordered" evidence="5">
    <location>
        <begin position="167"/>
        <end position="211"/>
    </location>
</feature>
<evidence type="ECO:0000313" key="7">
    <source>
        <dbReference type="Proteomes" id="UP000823561"/>
    </source>
</evidence>
<dbReference type="InterPro" id="IPR026246">
    <property type="entry name" value="Fsip1"/>
</dbReference>
<feature type="compositionally biased region" description="Polar residues" evidence="5">
    <location>
        <begin position="440"/>
        <end position="452"/>
    </location>
</feature>